<protein>
    <recommendedName>
        <fullName evidence="2">Cas12f1-like TNB domain-containing protein</fullName>
    </recommendedName>
</protein>
<comment type="caution">
    <text evidence="3">The sequence shown here is derived from an EMBL/GenBank/DDBJ whole genome shotgun (WGS) entry which is preliminary data.</text>
</comment>
<keyword evidence="4" id="KW-1185">Reference proteome</keyword>
<evidence type="ECO:0000313" key="4">
    <source>
        <dbReference type="Proteomes" id="UP001367676"/>
    </source>
</evidence>
<proteinExistence type="predicted"/>
<feature type="domain" description="Cas12f1-like TNB" evidence="2">
    <location>
        <begin position="123"/>
        <end position="184"/>
    </location>
</feature>
<dbReference type="InterPro" id="IPR010095">
    <property type="entry name" value="Cas12f1-like_TNB"/>
</dbReference>
<name>A0AAN9Y6Z2_9HEMI</name>
<dbReference type="Pfam" id="PF07282">
    <property type="entry name" value="Cas12f1-like_TNB"/>
    <property type="match status" value="1"/>
</dbReference>
<keyword evidence="1" id="KW-0238">DNA-binding</keyword>
<accession>A0AAN9Y6Z2</accession>
<dbReference type="Proteomes" id="UP001367676">
    <property type="component" value="Unassembled WGS sequence"/>
</dbReference>
<gene>
    <name evidence="3" type="ORF">V9T40_009739</name>
</gene>
<sequence length="209" mass="23770">MVNLSHRLLKTFAIFSYIPQFLKCDQLFFHNVRVVEREANAYRCYTCGTNATRSHVTSSNIALVEEAAKAFHKVADKLFPSSDGDTAIWYGRGASFMNVARFRLKGVAKFLHDRLLAVLRQQCHIRVEEVDEAYTSRRCAKCWQRGNDDATVKGPSRQFRRHCYVHCPMCRTSANRDYNAAKNIYTKTRLSKLVGPSPRNVGSTLSTGP</sequence>
<evidence type="ECO:0000256" key="1">
    <source>
        <dbReference type="ARBA" id="ARBA00023125"/>
    </source>
</evidence>
<dbReference type="EMBL" id="JBBCAQ010000010">
    <property type="protein sequence ID" value="KAK7602298.1"/>
    <property type="molecule type" value="Genomic_DNA"/>
</dbReference>
<organism evidence="3 4">
    <name type="scientific">Parthenolecanium corni</name>
    <dbReference type="NCBI Taxonomy" id="536013"/>
    <lineage>
        <taxon>Eukaryota</taxon>
        <taxon>Metazoa</taxon>
        <taxon>Ecdysozoa</taxon>
        <taxon>Arthropoda</taxon>
        <taxon>Hexapoda</taxon>
        <taxon>Insecta</taxon>
        <taxon>Pterygota</taxon>
        <taxon>Neoptera</taxon>
        <taxon>Paraneoptera</taxon>
        <taxon>Hemiptera</taxon>
        <taxon>Sternorrhyncha</taxon>
        <taxon>Coccoidea</taxon>
        <taxon>Coccidae</taxon>
        <taxon>Parthenolecanium</taxon>
    </lineage>
</organism>
<dbReference type="GO" id="GO:0003677">
    <property type="term" value="F:DNA binding"/>
    <property type="evidence" value="ECO:0007669"/>
    <property type="project" value="UniProtKB-KW"/>
</dbReference>
<evidence type="ECO:0000313" key="3">
    <source>
        <dbReference type="EMBL" id="KAK7602298.1"/>
    </source>
</evidence>
<evidence type="ECO:0000259" key="2">
    <source>
        <dbReference type="Pfam" id="PF07282"/>
    </source>
</evidence>
<dbReference type="AlphaFoldDB" id="A0AAN9Y6Z2"/>
<reference evidence="3 4" key="1">
    <citation type="submission" date="2024-03" db="EMBL/GenBank/DDBJ databases">
        <title>Adaptation during the transition from Ophiocordyceps entomopathogen to insect associate is accompanied by gene loss and intensified selection.</title>
        <authorList>
            <person name="Ward C.M."/>
            <person name="Onetto C.A."/>
            <person name="Borneman A.R."/>
        </authorList>
    </citation>
    <scope>NUCLEOTIDE SEQUENCE [LARGE SCALE GENOMIC DNA]</scope>
    <source>
        <strain evidence="3">AWRI1</strain>
        <tissue evidence="3">Single Adult Female</tissue>
    </source>
</reference>